<proteinExistence type="predicted"/>
<evidence type="ECO:0000256" key="2">
    <source>
        <dbReference type="SAM" id="SignalP"/>
    </source>
</evidence>
<reference evidence="3 4" key="1">
    <citation type="submission" date="2018-07" db="EMBL/GenBank/DDBJ databases">
        <title>Chryseobacterium lacus sp. nov., isolated from lake water.</title>
        <authorList>
            <person name="Li C.-M."/>
        </authorList>
    </citation>
    <scope>NUCLEOTIDE SEQUENCE [LARGE SCALE GENOMIC DNA]</scope>
    <source>
        <strain evidence="3 4">YLOS41</strain>
    </source>
</reference>
<feature type="region of interest" description="Disordered" evidence="1">
    <location>
        <begin position="189"/>
        <end position="322"/>
    </location>
</feature>
<dbReference type="RefSeq" id="WP_114302983.1">
    <property type="nucleotide sequence ID" value="NZ_QPIE01000002.1"/>
</dbReference>
<feature type="chain" id="PRO_5017049942" description="DUF3300 domain-containing protein" evidence="2">
    <location>
        <begin position="19"/>
        <end position="322"/>
    </location>
</feature>
<evidence type="ECO:0000256" key="1">
    <source>
        <dbReference type="SAM" id="MobiDB-lite"/>
    </source>
</evidence>
<organism evidence="3 4">
    <name type="scientific">Chryseobacterium lacus</name>
    <dbReference type="NCBI Taxonomy" id="2058346"/>
    <lineage>
        <taxon>Bacteria</taxon>
        <taxon>Pseudomonadati</taxon>
        <taxon>Bacteroidota</taxon>
        <taxon>Flavobacteriia</taxon>
        <taxon>Flavobacteriales</taxon>
        <taxon>Weeksellaceae</taxon>
        <taxon>Chryseobacterium group</taxon>
        <taxon>Chryseobacterium</taxon>
    </lineage>
</organism>
<keyword evidence="4" id="KW-1185">Reference proteome</keyword>
<accession>A0A368N302</accession>
<evidence type="ECO:0000313" key="4">
    <source>
        <dbReference type="Proteomes" id="UP000252172"/>
    </source>
</evidence>
<dbReference type="OrthoDB" id="1263977at2"/>
<comment type="caution">
    <text evidence="3">The sequence shown here is derived from an EMBL/GenBank/DDBJ whole genome shotgun (WGS) entry which is preliminary data.</text>
</comment>
<keyword evidence="2" id="KW-0732">Signal</keyword>
<evidence type="ECO:0008006" key="5">
    <source>
        <dbReference type="Google" id="ProtNLM"/>
    </source>
</evidence>
<evidence type="ECO:0000313" key="3">
    <source>
        <dbReference type="EMBL" id="RCU44004.1"/>
    </source>
</evidence>
<feature type="compositionally biased region" description="Polar residues" evidence="1">
    <location>
        <begin position="189"/>
        <end position="311"/>
    </location>
</feature>
<protein>
    <recommendedName>
        <fullName evidence="5">DUF3300 domain-containing protein</fullName>
    </recommendedName>
</protein>
<dbReference type="EMBL" id="QPIE01000002">
    <property type="protein sequence ID" value="RCU44004.1"/>
    <property type="molecule type" value="Genomic_DNA"/>
</dbReference>
<dbReference type="AlphaFoldDB" id="A0A368N302"/>
<dbReference type="Proteomes" id="UP000252172">
    <property type="component" value="Unassembled WGS sequence"/>
</dbReference>
<feature type="signal peptide" evidence="2">
    <location>
        <begin position="1"/>
        <end position="18"/>
    </location>
</feature>
<sequence length="322" mass="37777">MKKLLLGLAVSFSMLVFAQYGSHNSWGNHYPDYGHYENNNFYFPEDYYYEYPNDYFADDFYNGYYNDYRRSITMVNWNSFFRKHRLTRWQIEMIMDLNNQFTSFAMWNSYYRMNPHRWYYDRFYALERILGPQIFIVYQNVYYGGHAPVVYYTNHWNNYYRPRHVVRPRYRNININIYKVNRNTYHQTTGNNYGWNQPRTNTANNGRTINTESGVRTNQYNSGNRVINDTGTQNNSGTRVQNNTPVRSVNTSAPSQHSGNSGVRNTTPRTANVRANNSAPATIRNNNSGTRNSSQRSATRAQSTPQTSQRNSSGIRSGGSGR</sequence>
<name>A0A368N302_9FLAO</name>
<gene>
    <name evidence="3" type="ORF">DQ356_03010</name>
</gene>